<dbReference type="AlphaFoldDB" id="K2FB79"/>
<dbReference type="CDD" id="cd05830">
    <property type="entry name" value="Sortase_E"/>
    <property type="match status" value="1"/>
</dbReference>
<dbReference type="GO" id="GO:0016787">
    <property type="term" value="F:hydrolase activity"/>
    <property type="evidence" value="ECO:0007669"/>
    <property type="project" value="UniProtKB-KW"/>
</dbReference>
<proteinExistence type="predicted"/>
<organism evidence="3">
    <name type="scientific">uncultured bacterium</name>
    <name type="common">gcode 4</name>
    <dbReference type="NCBI Taxonomy" id="1234023"/>
    <lineage>
        <taxon>Bacteria</taxon>
        <taxon>environmental samples</taxon>
    </lineage>
</organism>
<keyword evidence="2" id="KW-1133">Transmembrane helix</keyword>
<dbReference type="SUPFAM" id="SSF63817">
    <property type="entry name" value="Sortase"/>
    <property type="match status" value="1"/>
</dbReference>
<accession>K2FB79</accession>
<evidence type="ECO:0000313" key="3">
    <source>
        <dbReference type="EMBL" id="EKE28381.1"/>
    </source>
</evidence>
<evidence type="ECO:0000256" key="2">
    <source>
        <dbReference type="SAM" id="Phobius"/>
    </source>
</evidence>
<dbReference type="InterPro" id="IPR023365">
    <property type="entry name" value="Sortase_dom-sf"/>
</dbReference>
<dbReference type="EMBL" id="AMFJ01000341">
    <property type="protein sequence ID" value="EKE28381.1"/>
    <property type="molecule type" value="Genomic_DNA"/>
</dbReference>
<keyword evidence="2" id="KW-0812">Transmembrane</keyword>
<reference evidence="3" key="1">
    <citation type="journal article" date="2012" name="Science">
        <title>Fermentation, hydrogen, and sulfur metabolism in multiple uncultivated bacterial phyla.</title>
        <authorList>
            <person name="Wrighton K.C."/>
            <person name="Thomas B.C."/>
            <person name="Sharon I."/>
            <person name="Miller C.S."/>
            <person name="Castelle C.J."/>
            <person name="VerBerkmoes N.C."/>
            <person name="Wilkins M.J."/>
            <person name="Hettich R.L."/>
            <person name="Lipton M.S."/>
            <person name="Williams K.H."/>
            <person name="Long P.E."/>
            <person name="Banfield J.F."/>
        </authorList>
    </citation>
    <scope>NUCLEOTIDE SEQUENCE [LARGE SCALE GENOMIC DNA]</scope>
</reference>
<name>K2FB79_9BACT</name>
<sequence>MQEITDVTDASIINNIEPSTPELDLSSLISGLDEKLEINDALASVETTEAEAMPSSSEEPLVMAEPSVEEFIPVQEEQITEEAFIEAPIQMESDKADDFLKMIDAIDPVSLITIWSETTTDDSSQKRFEQELEKINSERKHKKISQFFADKVKFLANYVIVSTLVFFILLWAANYSAYSTIAYNFINPGNLKNSSREILSVIDNSKIKVFADEENTLLWKDQQQTIQKKLAEDNAQLRDTYFSPKKLVPLNSNVNLSVDIVPYENRIIIPKIGKNVPLVDVDARRWNLDFTNLENIFMNELEKWVLRYPWTAKPGETGNAFIFGHSSNYPWLKWDYNEVFAMLDVLNFWDEIIVYYNQKKYTYVIKEKKVIKPGDVKILERDPTKKELSLMTCWPIGTSLNRLIAFAELKSVTQ</sequence>
<gene>
    <name evidence="3" type="ORF">ACD_3C00067G0015</name>
</gene>
<dbReference type="InterPro" id="IPR005754">
    <property type="entry name" value="Sortase"/>
</dbReference>
<keyword evidence="2" id="KW-0472">Membrane</keyword>
<comment type="caution">
    <text evidence="3">The sequence shown here is derived from an EMBL/GenBank/DDBJ whole genome shotgun (WGS) entry which is preliminary data.</text>
</comment>
<dbReference type="Pfam" id="PF04203">
    <property type="entry name" value="Sortase"/>
    <property type="match status" value="1"/>
</dbReference>
<evidence type="ECO:0000256" key="1">
    <source>
        <dbReference type="ARBA" id="ARBA00022801"/>
    </source>
</evidence>
<dbReference type="Gene3D" id="2.40.260.10">
    <property type="entry name" value="Sortase"/>
    <property type="match status" value="1"/>
</dbReference>
<feature type="transmembrane region" description="Helical" evidence="2">
    <location>
        <begin position="154"/>
        <end position="173"/>
    </location>
</feature>
<keyword evidence="1" id="KW-0378">Hydrolase</keyword>
<protein>
    <submittedName>
        <fullName evidence="3">Sortase family protein</fullName>
    </submittedName>
</protein>
<dbReference type="InterPro" id="IPR042003">
    <property type="entry name" value="Sortase_E"/>
</dbReference>